<dbReference type="Proteomes" id="UP000263098">
    <property type="component" value="Unassembled WGS sequence"/>
</dbReference>
<dbReference type="EMBL" id="DPVG01000158">
    <property type="protein sequence ID" value="HCK24000.1"/>
    <property type="molecule type" value="Genomic_DNA"/>
</dbReference>
<protein>
    <submittedName>
        <fullName evidence="1">DUF2490 domain-containing protein</fullName>
    </submittedName>
</protein>
<comment type="caution">
    <text evidence="1">The sequence shown here is derived from an EMBL/GenBank/DDBJ whole genome shotgun (WGS) entry which is preliminary data.</text>
</comment>
<reference evidence="1 2" key="1">
    <citation type="journal article" date="2018" name="Nat. Biotechnol.">
        <title>A standardized bacterial taxonomy based on genome phylogeny substantially revises the tree of life.</title>
        <authorList>
            <person name="Parks D.H."/>
            <person name="Chuvochina M."/>
            <person name="Waite D.W."/>
            <person name="Rinke C."/>
            <person name="Skarshewski A."/>
            <person name="Chaumeil P.A."/>
            <person name="Hugenholtz P."/>
        </authorList>
    </citation>
    <scope>NUCLEOTIDE SEQUENCE [LARGE SCALE GENOMIC DNA]</scope>
    <source>
        <strain evidence="1">UBA9667</strain>
    </source>
</reference>
<dbReference type="Gene3D" id="2.40.160.10">
    <property type="entry name" value="Porin"/>
    <property type="match status" value="1"/>
</dbReference>
<sequence length="224" mass="26061">MNKFLLILSGLLWFVAPMVSAQDSDFGIWTSLEVKKKIFPGFDASFEGEFRTRNDVGTIDRWSAGVDLSYSVNSYLKLGGAYNLINYNHPKREWEVGHRYSFYATGSYVWNRIELSLREKYQQTYRVGVSETASRANPKKIMRSRLQLAYNLPKSKLTPYTSVEFYHTLNNPQGNDLEKTRYTLGTEYKINKRSKLDLFYRYQSETDDEEDDGHVLGLGYSLKF</sequence>
<dbReference type="InterPro" id="IPR023614">
    <property type="entry name" value="Porin_dom_sf"/>
</dbReference>
<name>A0A351M5Y2_9BACE</name>
<dbReference type="AlphaFoldDB" id="A0A351M5Y2"/>
<organism evidence="1 2">
    <name type="scientific">Bacteroides graminisolvens</name>
    <dbReference type="NCBI Taxonomy" id="477666"/>
    <lineage>
        <taxon>Bacteria</taxon>
        <taxon>Pseudomonadati</taxon>
        <taxon>Bacteroidota</taxon>
        <taxon>Bacteroidia</taxon>
        <taxon>Bacteroidales</taxon>
        <taxon>Bacteroidaceae</taxon>
        <taxon>Bacteroides</taxon>
    </lineage>
</organism>
<dbReference type="SUPFAM" id="SSF56935">
    <property type="entry name" value="Porins"/>
    <property type="match status" value="1"/>
</dbReference>
<dbReference type="Pfam" id="PF10677">
    <property type="entry name" value="DUF2490"/>
    <property type="match status" value="1"/>
</dbReference>
<gene>
    <name evidence="1" type="ORF">DHW31_04320</name>
</gene>
<accession>A0A351M5Y2</accession>
<proteinExistence type="predicted"/>
<evidence type="ECO:0000313" key="2">
    <source>
        <dbReference type="Proteomes" id="UP000263098"/>
    </source>
</evidence>
<dbReference type="InterPro" id="IPR019619">
    <property type="entry name" value="DUF2490"/>
</dbReference>
<evidence type="ECO:0000313" key="1">
    <source>
        <dbReference type="EMBL" id="HCK24000.1"/>
    </source>
</evidence>